<proteinExistence type="predicted"/>
<reference evidence="1" key="1">
    <citation type="journal article" date="2021" name="PeerJ">
        <title>Extensive microbial diversity within the chicken gut microbiome revealed by metagenomics and culture.</title>
        <authorList>
            <person name="Gilroy R."/>
            <person name="Ravi A."/>
            <person name="Getino M."/>
            <person name="Pursley I."/>
            <person name="Horton D.L."/>
            <person name="Alikhan N.F."/>
            <person name="Baker D."/>
            <person name="Gharbi K."/>
            <person name="Hall N."/>
            <person name="Watson M."/>
            <person name="Adriaenssens E.M."/>
            <person name="Foster-Nyarko E."/>
            <person name="Jarju S."/>
            <person name="Secka A."/>
            <person name="Antonio M."/>
            <person name="Oren A."/>
            <person name="Chaudhuri R.R."/>
            <person name="La Ragione R."/>
            <person name="Hildebrand F."/>
            <person name="Pallen M.J."/>
        </authorList>
    </citation>
    <scope>NUCLEOTIDE SEQUENCE</scope>
    <source>
        <strain evidence="1">ChiBcec16_6824</strain>
    </source>
</reference>
<evidence type="ECO:0000313" key="1">
    <source>
        <dbReference type="EMBL" id="HIY21482.1"/>
    </source>
</evidence>
<protein>
    <submittedName>
        <fullName evidence="1">Uncharacterized protein</fullName>
    </submittedName>
</protein>
<reference evidence="1" key="2">
    <citation type="submission" date="2021-04" db="EMBL/GenBank/DDBJ databases">
        <authorList>
            <person name="Gilroy R."/>
        </authorList>
    </citation>
    <scope>NUCLEOTIDE SEQUENCE</scope>
    <source>
        <strain evidence="1">ChiBcec16_6824</strain>
    </source>
</reference>
<sequence length="87" mass="9947">MRYEDLIFKIPQESPTYKDDSEFVIRQMTAILDARRSVGDNKIIINTNLKMGLPLENINKIAGPMIEAWAGEVFAGIRDNSDNEYQL</sequence>
<comment type="caution">
    <text evidence="1">The sequence shown here is derived from an EMBL/GenBank/DDBJ whole genome shotgun (WGS) entry which is preliminary data.</text>
</comment>
<dbReference type="AlphaFoldDB" id="A0A9D2BYP6"/>
<feature type="non-terminal residue" evidence="1">
    <location>
        <position position="87"/>
    </location>
</feature>
<evidence type="ECO:0000313" key="2">
    <source>
        <dbReference type="Proteomes" id="UP000823868"/>
    </source>
</evidence>
<gene>
    <name evidence="1" type="ORF">H9841_06245</name>
</gene>
<organism evidence="1 2">
    <name type="scientific">Candidatus Flavonifractor merdigallinarum</name>
    <dbReference type="NCBI Taxonomy" id="2838589"/>
    <lineage>
        <taxon>Bacteria</taxon>
        <taxon>Bacillati</taxon>
        <taxon>Bacillota</taxon>
        <taxon>Clostridia</taxon>
        <taxon>Eubacteriales</taxon>
        <taxon>Oscillospiraceae</taxon>
        <taxon>Flavonifractor</taxon>
    </lineage>
</organism>
<dbReference type="Proteomes" id="UP000823868">
    <property type="component" value="Unassembled WGS sequence"/>
</dbReference>
<dbReference type="EMBL" id="DXDX01000115">
    <property type="protein sequence ID" value="HIY21482.1"/>
    <property type="molecule type" value="Genomic_DNA"/>
</dbReference>
<name>A0A9D2BYP6_9FIRM</name>
<accession>A0A9D2BYP6</accession>